<reference evidence="1" key="2">
    <citation type="journal article" date="2018" name="Sci. Data">
        <title>The draft genome sequence of cork oak.</title>
        <authorList>
            <person name="Ramos A.M."/>
            <person name="Usie A."/>
            <person name="Barbosa P."/>
            <person name="Barros P.M."/>
            <person name="Capote T."/>
            <person name="Chaves I."/>
            <person name="Simoes F."/>
            <person name="Abreu I."/>
            <person name="Carrasquinho I."/>
            <person name="Faro C."/>
            <person name="Guimaraes J.B."/>
            <person name="Mendonca D."/>
            <person name="Nobrega F."/>
            <person name="Rodrigues L."/>
            <person name="Saibo N.J.M."/>
            <person name="Varela M.C."/>
            <person name="Egas C."/>
            <person name="Matos J."/>
            <person name="Miguel C.M."/>
            <person name="Oliveira M.M."/>
            <person name="Ricardo C.P."/>
            <person name="Goncalves S."/>
        </authorList>
    </citation>
    <scope>NUCLEOTIDE SEQUENCE [LARGE SCALE GENOMIC DNA]</scope>
    <source>
        <strain evidence="1">HL8</strain>
    </source>
</reference>
<dbReference type="AlphaFoldDB" id="A0AAW0MG45"/>
<organism evidence="1">
    <name type="scientific">Quercus suber</name>
    <name type="common">Cork oak</name>
    <dbReference type="NCBI Taxonomy" id="58331"/>
    <lineage>
        <taxon>Eukaryota</taxon>
        <taxon>Viridiplantae</taxon>
        <taxon>Streptophyta</taxon>
        <taxon>Embryophyta</taxon>
        <taxon>Tracheophyta</taxon>
        <taxon>Spermatophyta</taxon>
        <taxon>Magnoliopsida</taxon>
        <taxon>eudicotyledons</taxon>
        <taxon>Gunneridae</taxon>
        <taxon>Pentapetalae</taxon>
        <taxon>rosids</taxon>
        <taxon>fabids</taxon>
        <taxon>Fagales</taxon>
        <taxon>Fagaceae</taxon>
        <taxon>Quercus</taxon>
    </lineage>
</organism>
<evidence type="ECO:0000313" key="1">
    <source>
        <dbReference type="EMBL" id="KAK7861237.1"/>
    </source>
</evidence>
<sequence>MDDITRKWDSLSLKPKESHIVPLTSNLTSDGKLLDLYKPGTNEAVKNAKFDRESFWVQVHDLPIQYMSKVNAEAIGSTLRVVVQVDTGPVRDCQG</sequence>
<comment type="caution">
    <text evidence="1">The sequence shown here is derived from an EMBL/GenBank/DDBJ whole genome shotgun (WGS) entry which is preliminary data.</text>
</comment>
<name>A0AAW0MG45_QUESU</name>
<protein>
    <recommendedName>
        <fullName evidence="2">DUF4283 domain-containing protein</fullName>
    </recommendedName>
</protein>
<proteinExistence type="predicted"/>
<reference evidence="1" key="1">
    <citation type="submission" date="2017-12" db="EMBL/GenBank/DDBJ databases">
        <authorList>
            <person name="Barbosa P."/>
            <person name="Usie A."/>
            <person name="Ramos A.M."/>
        </authorList>
    </citation>
    <scope>NUCLEOTIDE SEQUENCE</scope>
    <source>
        <strain evidence="1">HL8</strain>
        <tissue evidence="1">Leaves</tissue>
    </source>
</reference>
<accession>A0AAW0MG45</accession>
<dbReference type="EMBL" id="PKMF04000003">
    <property type="protein sequence ID" value="KAK7861237.1"/>
    <property type="molecule type" value="Genomic_DNA"/>
</dbReference>
<evidence type="ECO:0008006" key="2">
    <source>
        <dbReference type="Google" id="ProtNLM"/>
    </source>
</evidence>
<reference evidence="1" key="3">
    <citation type="submission" date="2023-07" db="EMBL/GenBank/DDBJ databases">
        <title>An improved reference 1 genome and first organelle genomes of Quercus suber.</title>
        <authorList>
            <consortium name="Genosuber Consortium"/>
            <person name="Usie A."/>
            <person name="Serra O."/>
            <person name="Barros P."/>
        </authorList>
    </citation>
    <scope>NUCLEOTIDE SEQUENCE</scope>
    <source>
        <strain evidence="1">HL8</strain>
        <tissue evidence="1">Leaves</tissue>
    </source>
</reference>
<gene>
    <name evidence="1" type="ORF">CFP56_024320</name>
</gene>